<sequence>MSDTLERLLRHPGAGLGEAGRHLCARAAAEAVRFASTNVRFGVGNLKRPGT</sequence>
<accession>A0ABW0GZM3</accession>
<gene>
    <name evidence="1" type="ORF">ACFPLB_12845</name>
</gene>
<reference evidence="2" key="1">
    <citation type="journal article" date="2019" name="Int. J. Syst. Evol. Microbiol.">
        <title>The Global Catalogue of Microorganisms (GCM) 10K type strain sequencing project: providing services to taxonomists for standard genome sequencing and annotation.</title>
        <authorList>
            <consortium name="The Broad Institute Genomics Platform"/>
            <consortium name="The Broad Institute Genome Sequencing Center for Infectious Disease"/>
            <person name="Wu L."/>
            <person name="Ma J."/>
        </authorList>
    </citation>
    <scope>NUCLEOTIDE SEQUENCE [LARGE SCALE GENOMIC DNA]</scope>
    <source>
        <strain evidence="2">CGMCC 4.1415</strain>
    </source>
</reference>
<protein>
    <submittedName>
        <fullName evidence="1">Uncharacterized protein</fullName>
    </submittedName>
</protein>
<keyword evidence="2" id="KW-1185">Reference proteome</keyword>
<evidence type="ECO:0000313" key="2">
    <source>
        <dbReference type="Proteomes" id="UP001596016"/>
    </source>
</evidence>
<dbReference type="RefSeq" id="WP_378230225.1">
    <property type="nucleotide sequence ID" value="NZ_JBHSLL010000045.1"/>
</dbReference>
<organism evidence="1 2">
    <name type="scientific">Aquamicrobium segne</name>
    <dbReference type="NCBI Taxonomy" id="469547"/>
    <lineage>
        <taxon>Bacteria</taxon>
        <taxon>Pseudomonadati</taxon>
        <taxon>Pseudomonadota</taxon>
        <taxon>Alphaproteobacteria</taxon>
        <taxon>Hyphomicrobiales</taxon>
        <taxon>Phyllobacteriaceae</taxon>
        <taxon>Aquamicrobium</taxon>
    </lineage>
</organism>
<proteinExistence type="predicted"/>
<evidence type="ECO:0000313" key="1">
    <source>
        <dbReference type="EMBL" id="MFC5386849.1"/>
    </source>
</evidence>
<comment type="caution">
    <text evidence="1">The sequence shown here is derived from an EMBL/GenBank/DDBJ whole genome shotgun (WGS) entry which is preliminary data.</text>
</comment>
<dbReference type="Proteomes" id="UP001596016">
    <property type="component" value="Unassembled WGS sequence"/>
</dbReference>
<dbReference type="EMBL" id="JBHSLL010000045">
    <property type="protein sequence ID" value="MFC5386849.1"/>
    <property type="molecule type" value="Genomic_DNA"/>
</dbReference>
<name>A0ABW0GZM3_9HYPH</name>